<dbReference type="OrthoDB" id="9807628at2"/>
<dbReference type="Proteomes" id="UP000239263">
    <property type="component" value="Unassembled WGS sequence"/>
</dbReference>
<dbReference type="Pfam" id="PF13519">
    <property type="entry name" value="VWA_2"/>
    <property type="match status" value="1"/>
</dbReference>
<dbReference type="InterPro" id="IPR036465">
    <property type="entry name" value="vWFA_dom_sf"/>
</dbReference>
<feature type="domain" description="VWFA" evidence="3">
    <location>
        <begin position="101"/>
        <end position="276"/>
    </location>
</feature>
<dbReference type="EMBL" id="MSCO01000001">
    <property type="protein sequence ID" value="PQJ89320.1"/>
    <property type="molecule type" value="Genomic_DNA"/>
</dbReference>
<feature type="transmembrane region" description="Helical" evidence="2">
    <location>
        <begin position="20"/>
        <end position="36"/>
    </location>
</feature>
<feature type="region of interest" description="Disordered" evidence="1">
    <location>
        <begin position="471"/>
        <end position="506"/>
    </location>
</feature>
<keyword evidence="2" id="KW-1133">Transmembrane helix</keyword>
<organism evidence="4 5">
    <name type="scientific">Aliivibrio sifiae</name>
    <dbReference type="NCBI Taxonomy" id="566293"/>
    <lineage>
        <taxon>Bacteria</taxon>
        <taxon>Pseudomonadati</taxon>
        <taxon>Pseudomonadota</taxon>
        <taxon>Gammaproteobacteria</taxon>
        <taxon>Vibrionales</taxon>
        <taxon>Vibrionaceae</taxon>
        <taxon>Aliivibrio</taxon>
    </lineage>
</organism>
<feature type="region of interest" description="Disordered" evidence="1">
    <location>
        <begin position="552"/>
        <end position="576"/>
    </location>
</feature>
<dbReference type="PANTHER" id="PTHR22550">
    <property type="entry name" value="SPORE GERMINATION PROTEIN"/>
    <property type="match status" value="1"/>
</dbReference>
<dbReference type="InterPro" id="IPR002035">
    <property type="entry name" value="VWF_A"/>
</dbReference>
<reference evidence="4 5" key="1">
    <citation type="submission" date="2016-12" db="EMBL/GenBank/DDBJ databases">
        <title>Diversity of luminous bacteria.</title>
        <authorList>
            <person name="Yoshizawa S."/>
            <person name="Kogure K."/>
        </authorList>
    </citation>
    <scope>NUCLEOTIDE SEQUENCE [LARGE SCALE GENOMIC DNA]</scope>
    <source>
        <strain evidence="4 5">ATCC 33715</strain>
    </source>
</reference>
<comment type="caution">
    <text evidence="4">The sequence shown here is derived from an EMBL/GenBank/DDBJ whole genome shotgun (WGS) entry which is preliminary data.</text>
</comment>
<proteinExistence type="predicted"/>
<accession>A0A2S7XD83</accession>
<dbReference type="InterPro" id="IPR050768">
    <property type="entry name" value="UPF0353/GerABKA_families"/>
</dbReference>
<dbReference type="SUPFAM" id="SSF53300">
    <property type="entry name" value="vWA-like"/>
    <property type="match status" value="1"/>
</dbReference>
<name>A0A2S7XD83_9GAMM</name>
<dbReference type="RefSeq" id="WP_105054847.1">
    <property type="nucleotide sequence ID" value="NZ_CAWNRT010000001.1"/>
</dbReference>
<evidence type="ECO:0000256" key="1">
    <source>
        <dbReference type="SAM" id="MobiDB-lite"/>
    </source>
</evidence>
<dbReference type="PROSITE" id="PS50234">
    <property type="entry name" value="VWFA"/>
    <property type="match status" value="1"/>
</dbReference>
<feature type="transmembrane region" description="Helical" evidence="2">
    <location>
        <begin position="71"/>
        <end position="88"/>
    </location>
</feature>
<evidence type="ECO:0000313" key="4">
    <source>
        <dbReference type="EMBL" id="PQJ89320.1"/>
    </source>
</evidence>
<feature type="compositionally biased region" description="Basic and acidic residues" evidence="1">
    <location>
        <begin position="491"/>
        <end position="506"/>
    </location>
</feature>
<evidence type="ECO:0000256" key="2">
    <source>
        <dbReference type="SAM" id="Phobius"/>
    </source>
</evidence>
<dbReference type="SMART" id="SM00327">
    <property type="entry name" value="VWA"/>
    <property type="match status" value="1"/>
</dbReference>
<protein>
    <recommendedName>
        <fullName evidence="3">VWFA domain-containing protein</fullName>
    </recommendedName>
</protein>
<evidence type="ECO:0000313" key="5">
    <source>
        <dbReference type="Proteomes" id="UP000239263"/>
    </source>
</evidence>
<keyword evidence="2" id="KW-0472">Membrane</keyword>
<sequence>MFDSLMWQQIAEQFNFIRPLWLLVLIPFGIVIYLRWKQDSKNEWQEQLPKHLRNALTINDAGWKKQLPLKLLSISMFVAIIVCAGPTWQREASPFGEDKAALLIVLDNSESMLQKDLAPNRLERSKQKIRDLIKQRQGGKTGLVVFSGSAHLAMPLTKDDSVFAPFLAAIQPDIMPVEGKNAETALPLIEPQLGKESVGTVLLITDGVNPTTIKAYQDYFADSRHQLLVLAAGNGDRASDNPMDLSSLKLLASKSNGSVVEVTIDDSDIKTLNSKIERHMQLNNESAMPWKDMGYFLLFPVSLLMLSWFRKGWLVKWCLVALIVFPSFYSTSTYAETVSLKAKTNEPVKEVTAWDKTTQWWMDLWLTPDQQGQWYFDKFEYLTAAKRYQDPLKKGIAYYYAGEYKLAHSAFLQIKTNLGIFNAANSLARQREYLAARDIYQLLLEKNLESELKEKTENNLSIMQSIVEEVNRMSESQKGSTDGPEESFELGEDKPKTGDGADEKVDSALMKEEKLNANEILGSQELADKWLRRVEADPKYFLRAKFQLQLRDQQATSKQSVSTLSLSEPTNSGEGK</sequence>
<keyword evidence="2" id="KW-0812">Transmembrane</keyword>
<gene>
    <name evidence="4" type="ORF">BTO22_06860</name>
</gene>
<dbReference type="AlphaFoldDB" id="A0A2S7XD83"/>
<dbReference type="PANTHER" id="PTHR22550:SF14">
    <property type="entry name" value="VWFA DOMAIN-CONTAINING PROTEIN"/>
    <property type="match status" value="1"/>
</dbReference>
<evidence type="ECO:0000259" key="3">
    <source>
        <dbReference type="PROSITE" id="PS50234"/>
    </source>
</evidence>
<dbReference type="Gene3D" id="3.40.50.410">
    <property type="entry name" value="von Willebrand factor, type A domain"/>
    <property type="match status" value="1"/>
</dbReference>